<dbReference type="SMART" id="SM00382">
    <property type="entry name" value="AAA"/>
    <property type="match status" value="1"/>
</dbReference>
<protein>
    <submittedName>
        <fullName evidence="6">ABC transporter ATP-binding protein</fullName>
    </submittedName>
</protein>
<dbReference type="InterPro" id="IPR003593">
    <property type="entry name" value="AAA+_ATPase"/>
</dbReference>
<reference evidence="6 7" key="1">
    <citation type="submission" date="2020-04" db="EMBL/GenBank/DDBJ databases">
        <authorList>
            <person name="Klaysubun C."/>
            <person name="Duangmal K."/>
            <person name="Lipun K."/>
        </authorList>
    </citation>
    <scope>NUCLEOTIDE SEQUENCE [LARGE SCALE GENOMIC DNA]</scope>
    <source>
        <strain evidence="6 7">JCM 11839</strain>
    </source>
</reference>
<dbReference type="SUPFAM" id="SSF52540">
    <property type="entry name" value="P-loop containing nucleoside triphosphate hydrolases"/>
    <property type="match status" value="1"/>
</dbReference>
<dbReference type="InterPro" id="IPR003439">
    <property type="entry name" value="ABC_transporter-like_ATP-bd"/>
</dbReference>
<organism evidence="6 7">
    <name type="scientific">Pseudonocardia xinjiangensis</name>
    <dbReference type="NCBI Taxonomy" id="75289"/>
    <lineage>
        <taxon>Bacteria</taxon>
        <taxon>Bacillati</taxon>
        <taxon>Actinomycetota</taxon>
        <taxon>Actinomycetes</taxon>
        <taxon>Pseudonocardiales</taxon>
        <taxon>Pseudonocardiaceae</taxon>
        <taxon>Pseudonocardia</taxon>
    </lineage>
</organism>
<dbReference type="PROSITE" id="PS50893">
    <property type="entry name" value="ABC_TRANSPORTER_2"/>
    <property type="match status" value="1"/>
</dbReference>
<keyword evidence="4 6" id="KW-0067">ATP-binding</keyword>
<gene>
    <name evidence="6" type="ORF">HF577_24525</name>
</gene>
<comment type="caution">
    <text evidence="6">The sequence shown here is derived from an EMBL/GenBank/DDBJ whole genome shotgun (WGS) entry which is preliminary data.</text>
</comment>
<evidence type="ECO:0000256" key="4">
    <source>
        <dbReference type="ARBA" id="ARBA00022840"/>
    </source>
</evidence>
<evidence type="ECO:0000313" key="7">
    <source>
        <dbReference type="Proteomes" id="UP001296706"/>
    </source>
</evidence>
<dbReference type="Gene3D" id="3.40.50.300">
    <property type="entry name" value="P-loop containing nucleotide triphosphate hydrolases"/>
    <property type="match status" value="1"/>
</dbReference>
<dbReference type="GO" id="GO:0005524">
    <property type="term" value="F:ATP binding"/>
    <property type="evidence" value="ECO:0007669"/>
    <property type="project" value="UniProtKB-KW"/>
</dbReference>
<accession>A0ABX1RL79</accession>
<dbReference type="Pfam" id="PF00005">
    <property type="entry name" value="ABC_tran"/>
    <property type="match status" value="1"/>
</dbReference>
<feature type="domain" description="ABC transporter" evidence="5">
    <location>
        <begin position="1"/>
        <end position="221"/>
    </location>
</feature>
<keyword evidence="2" id="KW-0813">Transport</keyword>
<proteinExistence type="inferred from homology"/>
<dbReference type="PANTHER" id="PTHR43335:SF2">
    <property type="entry name" value="ABC TRANSPORTER, ATP-BINDING PROTEIN"/>
    <property type="match status" value="1"/>
</dbReference>
<evidence type="ECO:0000313" key="6">
    <source>
        <dbReference type="EMBL" id="NMH80239.1"/>
    </source>
</evidence>
<evidence type="ECO:0000256" key="3">
    <source>
        <dbReference type="ARBA" id="ARBA00022741"/>
    </source>
</evidence>
<dbReference type="PANTHER" id="PTHR43335">
    <property type="entry name" value="ABC TRANSPORTER, ATP-BINDING PROTEIN"/>
    <property type="match status" value="1"/>
</dbReference>
<name>A0ABX1RL79_9PSEU</name>
<evidence type="ECO:0000259" key="5">
    <source>
        <dbReference type="PROSITE" id="PS50893"/>
    </source>
</evidence>
<dbReference type="Proteomes" id="UP001296706">
    <property type="component" value="Unassembled WGS sequence"/>
</dbReference>
<evidence type="ECO:0000256" key="2">
    <source>
        <dbReference type="ARBA" id="ARBA00022448"/>
    </source>
</evidence>
<comment type="similarity">
    <text evidence="1">Belongs to the ABC transporter superfamily.</text>
</comment>
<evidence type="ECO:0000256" key="1">
    <source>
        <dbReference type="ARBA" id="ARBA00005417"/>
    </source>
</evidence>
<dbReference type="InterPro" id="IPR027417">
    <property type="entry name" value="P-loop_NTPase"/>
</dbReference>
<keyword evidence="7" id="KW-1185">Reference proteome</keyword>
<keyword evidence="3" id="KW-0547">Nucleotide-binding</keyword>
<dbReference type="EMBL" id="JAAXKY010000094">
    <property type="protein sequence ID" value="NMH80239.1"/>
    <property type="molecule type" value="Genomic_DNA"/>
</dbReference>
<sequence>MRLAGVRKRYRGHGEVLAGVDLDVAAGRPVAVVGGNGAGKSTLLRIAAGCTAPTAGTVSGRPRVVGFLPGRFPASSRMPVRAYLHHLAALHGVPRADAGRDADELLDALGFTGDASAPVALLSTGNAQKVGLAQALTCRADLLVLDEPWSGLDATAAAALDLRLEAECARGAAMLLADHSGRAGALPGATVLRLADGVLTPAAMDAGTDAADGVQTVVELRCPGDPTDVLRALPPVAECWTVRGQLTVRVPAERGDALLAAALAAGCSVLAVWREEVR</sequence>